<keyword evidence="5" id="KW-1185">Reference proteome</keyword>
<dbReference type="STRING" id="1109443.G4TF65"/>
<dbReference type="Pfam" id="PF09090">
    <property type="entry name" value="MIF4G_like_2"/>
    <property type="match status" value="1"/>
</dbReference>
<dbReference type="InterPro" id="IPR016024">
    <property type="entry name" value="ARM-type_fold"/>
</dbReference>
<dbReference type="Gene3D" id="1.25.40.180">
    <property type="match status" value="3"/>
</dbReference>
<dbReference type="Proteomes" id="UP000007148">
    <property type="component" value="Unassembled WGS sequence"/>
</dbReference>
<protein>
    <submittedName>
        <fullName evidence="4">Related to 80 kDa nuclear cap binding protein</fullName>
    </submittedName>
</protein>
<dbReference type="HOGENOM" id="CLU_004991_0_0_1"/>
<dbReference type="OMA" id="CAAEGLM"/>
<dbReference type="Pfam" id="PF09088">
    <property type="entry name" value="MIF4G_like"/>
    <property type="match status" value="1"/>
</dbReference>
<reference evidence="4 5" key="1">
    <citation type="journal article" date="2011" name="PLoS Pathog.">
        <title>Endophytic Life Strategies Decoded by Genome and Transcriptome Analyses of the Mutualistic Root Symbiont Piriformospora indica.</title>
        <authorList>
            <person name="Zuccaro A."/>
            <person name="Lahrmann U."/>
            <person name="Guldener U."/>
            <person name="Langen G."/>
            <person name="Pfiffi S."/>
            <person name="Biedenkopf D."/>
            <person name="Wong P."/>
            <person name="Samans B."/>
            <person name="Grimm C."/>
            <person name="Basiewicz M."/>
            <person name="Murat C."/>
            <person name="Martin F."/>
            <person name="Kogel K.H."/>
        </authorList>
    </citation>
    <scope>NUCLEOTIDE SEQUENCE [LARGE SCALE GENOMIC DNA]</scope>
    <source>
        <strain evidence="4 5">DSM 11827</strain>
    </source>
</reference>
<dbReference type="AlphaFoldDB" id="G4TF65"/>
<dbReference type="OrthoDB" id="10252707at2759"/>
<proteinExistence type="predicted"/>
<dbReference type="eggNOG" id="KOG1104">
    <property type="taxonomic scope" value="Eukaryota"/>
</dbReference>
<comment type="caution">
    <text evidence="4">The sequence shown here is derived from an EMBL/GenBank/DDBJ whole genome shotgun (WGS) entry which is preliminary data.</text>
</comment>
<dbReference type="InParanoid" id="G4TF65"/>
<dbReference type="GO" id="GO:0006406">
    <property type="term" value="P:mRNA export from nucleus"/>
    <property type="evidence" value="ECO:0007669"/>
    <property type="project" value="InterPro"/>
</dbReference>
<name>G4TF65_SERID</name>
<dbReference type="PANTHER" id="PTHR12412">
    <property type="entry name" value="CAP BINDING PROTEIN"/>
    <property type="match status" value="1"/>
</dbReference>
<feature type="domain" description="MIF4G-like type 1" evidence="2">
    <location>
        <begin position="327"/>
        <end position="510"/>
    </location>
</feature>
<dbReference type="GO" id="GO:0005846">
    <property type="term" value="C:nuclear cap binding complex"/>
    <property type="evidence" value="ECO:0007669"/>
    <property type="project" value="InterPro"/>
</dbReference>
<dbReference type="GO" id="GO:0000184">
    <property type="term" value="P:nuclear-transcribed mRNA catabolic process, nonsense-mediated decay"/>
    <property type="evidence" value="ECO:0007669"/>
    <property type="project" value="TreeGrafter"/>
</dbReference>
<dbReference type="InterPro" id="IPR015174">
    <property type="entry name" value="MIF4G-like_typ-2"/>
</dbReference>
<gene>
    <name evidence="4" type="ORF">PIIN_03909</name>
</gene>
<accession>G4TF65</accession>
<dbReference type="GO" id="GO:0003729">
    <property type="term" value="F:mRNA binding"/>
    <property type="evidence" value="ECO:0007669"/>
    <property type="project" value="TreeGrafter"/>
</dbReference>
<dbReference type="InterPro" id="IPR027159">
    <property type="entry name" value="CBP80"/>
</dbReference>
<organism evidence="4 5">
    <name type="scientific">Serendipita indica (strain DSM 11827)</name>
    <name type="common">Root endophyte fungus</name>
    <name type="synonym">Piriformospora indica</name>
    <dbReference type="NCBI Taxonomy" id="1109443"/>
    <lineage>
        <taxon>Eukaryota</taxon>
        <taxon>Fungi</taxon>
        <taxon>Dikarya</taxon>
        <taxon>Basidiomycota</taxon>
        <taxon>Agaricomycotina</taxon>
        <taxon>Agaricomycetes</taxon>
        <taxon>Sebacinales</taxon>
        <taxon>Serendipitaceae</taxon>
        <taxon>Serendipita</taxon>
    </lineage>
</organism>
<evidence type="ECO:0000259" key="3">
    <source>
        <dbReference type="Pfam" id="PF09090"/>
    </source>
</evidence>
<sequence length="855" mass="96723">MAHHNYNGHSNYKGRGRNRNHGNQHVQEPIPKNVLVRRRLFDLGEEENFVVGPSLEKKWKYIQSEITENYMAIVEGFQIGITQQPFKMPYWAALLCLVKGPEGATVDTPWPNKLCEDIVKGFQTQLDKLHWRDIRLYMHFFAHLTTIGLITPASMLSHVLAFKAVLDEPGVSYERAAMAALCAGEALMRAGKILQDYDSSAVSNVLEALSAFADSTKHAATMSSPVALLHDANTPRGNIQVACLVSALRELQGEGFMYPATLLRPQDDLPELHGMEPSFELPGILVPPEVTHVEDETSTNAQVVHHRELPIVWIKLFDVEPSIDFSRAGGYLLRSTYEDIVDIYEINRKEGARILLDVARWFTRGTYRPRPGTAPTEEAAIGVQLELSVMETILSNMLVLPQPRHKPVYYHALITEICKLSPSTTGPAVGKSVRKLYAFLGEGLDVEIARRFSDWFAVHMSNFGYQWVWKEWVPDLALDESHPKRAFMRRALELEIRLSYYDRIMSTLPEPMQSSTAGVMPSEAPGYEFEYESSDNSHHAIADGLLSKLQNRPVMSEISVYIDTMRTELISSGLSDSRAASRTRSIAVQCLLVVGSRSFSHFLNAIEKYIKVLQGLSNTPDAKFEILEIVSSFWRRNRQMIMIIFDKLMQYQIVDPSDVVSWAFEGGGLGDKGDGLGTFQWELMRIALDKSNGRVAIAQRRVVQQRKLDEETRAARMATIAGNGMDVDDMPAKVDGKSKFDDSEELRKQIRAHSILVADQKAVLSRTMEGFVTVLSDTDSVLTEESWNNRASWSKKEWETFESWGWFRHFTRNYAPYLRVYKESLSIVYFSRVPADSAVGKLLRNIWADAVEQDQ</sequence>
<evidence type="ECO:0000256" key="1">
    <source>
        <dbReference type="SAM" id="MobiDB-lite"/>
    </source>
</evidence>
<evidence type="ECO:0000313" key="5">
    <source>
        <dbReference type="Proteomes" id="UP000007148"/>
    </source>
</evidence>
<evidence type="ECO:0000259" key="2">
    <source>
        <dbReference type="Pfam" id="PF09088"/>
    </source>
</evidence>
<dbReference type="PANTHER" id="PTHR12412:SF2">
    <property type="entry name" value="NUCLEAR CAP-BINDING PROTEIN SUBUNIT 1"/>
    <property type="match status" value="1"/>
</dbReference>
<feature type="compositionally biased region" description="Basic residues" evidence="1">
    <location>
        <begin position="12"/>
        <end position="22"/>
    </location>
</feature>
<dbReference type="InterPro" id="IPR015172">
    <property type="entry name" value="MIF4G-like_typ-1"/>
</dbReference>
<dbReference type="GO" id="GO:0005634">
    <property type="term" value="C:nucleus"/>
    <property type="evidence" value="ECO:0007669"/>
    <property type="project" value="TreeGrafter"/>
</dbReference>
<feature type="region of interest" description="Disordered" evidence="1">
    <location>
        <begin position="1"/>
        <end position="28"/>
    </location>
</feature>
<dbReference type="GO" id="GO:0000339">
    <property type="term" value="F:RNA cap binding"/>
    <property type="evidence" value="ECO:0007669"/>
    <property type="project" value="InterPro"/>
</dbReference>
<dbReference type="SUPFAM" id="SSF48371">
    <property type="entry name" value="ARM repeat"/>
    <property type="match status" value="3"/>
</dbReference>
<feature type="domain" description="MIF4G-like type 2" evidence="3">
    <location>
        <begin position="529"/>
        <end position="818"/>
    </location>
</feature>
<evidence type="ECO:0000313" key="4">
    <source>
        <dbReference type="EMBL" id="CCA69969.1"/>
    </source>
</evidence>
<dbReference type="EMBL" id="CAFZ01000068">
    <property type="protein sequence ID" value="CCA69969.1"/>
    <property type="molecule type" value="Genomic_DNA"/>
</dbReference>